<dbReference type="AlphaFoldDB" id="A0A0F8W4Q7"/>
<dbReference type="InterPro" id="IPR027417">
    <property type="entry name" value="P-loop_NTPase"/>
</dbReference>
<sequence length="279" mass="32222">DLWGPQYFIDFGDRLGHSFGAYQDRWFDVNVYAHTCEPKPGAQEEITELLSECTISVEVDCDKPVHMPVYFDLPYRARKEYISMENTLYAELGEDIAVEAMTAAAASAKCLQMANGAVYTDDKKNWAETHDAKLVELEWILDELGNQPVMVSYWFVHDFVRLMKRFPHARVLKTKQDEDDWNGGKIPLLLIHPQSAGHGLNLQDGGCVIVFFSQTWNTEYREQVIERIGPVRQMQSGHPRPVLVYDILARNTVDECVQERYYENLTVQTALKRATRWRK</sequence>
<dbReference type="Gene3D" id="3.40.50.300">
    <property type="entry name" value="P-loop containing nucleotide triphosphate hydrolases"/>
    <property type="match status" value="1"/>
</dbReference>
<protein>
    <recommendedName>
        <fullName evidence="2">Helicase C-terminal domain-containing protein</fullName>
    </recommendedName>
</protein>
<feature type="non-terminal residue" evidence="1">
    <location>
        <position position="1"/>
    </location>
</feature>
<evidence type="ECO:0008006" key="2">
    <source>
        <dbReference type="Google" id="ProtNLM"/>
    </source>
</evidence>
<gene>
    <name evidence="1" type="ORF">LCGC14_3113750</name>
</gene>
<reference evidence="1" key="1">
    <citation type="journal article" date="2015" name="Nature">
        <title>Complex archaea that bridge the gap between prokaryotes and eukaryotes.</title>
        <authorList>
            <person name="Spang A."/>
            <person name="Saw J.H."/>
            <person name="Jorgensen S.L."/>
            <person name="Zaremba-Niedzwiedzka K."/>
            <person name="Martijn J."/>
            <person name="Lind A.E."/>
            <person name="van Eijk R."/>
            <person name="Schleper C."/>
            <person name="Guy L."/>
            <person name="Ettema T.J."/>
        </authorList>
    </citation>
    <scope>NUCLEOTIDE SEQUENCE</scope>
</reference>
<dbReference type="EMBL" id="LAZR01067455">
    <property type="protein sequence ID" value="KKK51558.1"/>
    <property type="molecule type" value="Genomic_DNA"/>
</dbReference>
<evidence type="ECO:0000313" key="1">
    <source>
        <dbReference type="EMBL" id="KKK51558.1"/>
    </source>
</evidence>
<comment type="caution">
    <text evidence="1">The sequence shown here is derived from an EMBL/GenBank/DDBJ whole genome shotgun (WGS) entry which is preliminary data.</text>
</comment>
<dbReference type="SUPFAM" id="SSF52540">
    <property type="entry name" value="P-loop containing nucleoside triphosphate hydrolases"/>
    <property type="match status" value="1"/>
</dbReference>
<organism evidence="1">
    <name type="scientific">marine sediment metagenome</name>
    <dbReference type="NCBI Taxonomy" id="412755"/>
    <lineage>
        <taxon>unclassified sequences</taxon>
        <taxon>metagenomes</taxon>
        <taxon>ecological metagenomes</taxon>
    </lineage>
</organism>
<proteinExistence type="predicted"/>
<name>A0A0F8W4Q7_9ZZZZ</name>
<accession>A0A0F8W4Q7</accession>